<feature type="compositionally biased region" description="Basic residues" evidence="2">
    <location>
        <begin position="445"/>
        <end position="457"/>
    </location>
</feature>
<dbReference type="AlphaFoldDB" id="A0AAD6UTU1"/>
<feature type="domain" description="GATA-type" evidence="3">
    <location>
        <begin position="586"/>
        <end position="639"/>
    </location>
</feature>
<keyword evidence="5" id="KW-1185">Reference proteome</keyword>
<keyword evidence="1" id="KW-0863">Zinc-finger</keyword>
<feature type="compositionally biased region" description="Basic and acidic residues" evidence="2">
    <location>
        <begin position="186"/>
        <end position="197"/>
    </location>
</feature>
<dbReference type="Proteomes" id="UP001219525">
    <property type="component" value="Unassembled WGS sequence"/>
</dbReference>
<feature type="region of interest" description="Disordered" evidence="2">
    <location>
        <begin position="127"/>
        <end position="149"/>
    </location>
</feature>
<feature type="compositionally biased region" description="Low complexity" evidence="2">
    <location>
        <begin position="646"/>
        <end position="657"/>
    </location>
</feature>
<feature type="compositionally biased region" description="Basic and acidic residues" evidence="2">
    <location>
        <begin position="243"/>
        <end position="253"/>
    </location>
</feature>
<feature type="compositionally biased region" description="Polar residues" evidence="2">
    <location>
        <begin position="734"/>
        <end position="752"/>
    </location>
</feature>
<feature type="compositionally biased region" description="Basic and acidic residues" evidence="2">
    <location>
        <begin position="323"/>
        <end position="337"/>
    </location>
</feature>
<accession>A0AAD6UTU1</accession>
<comment type="caution">
    <text evidence="4">The sequence shown here is derived from an EMBL/GenBank/DDBJ whole genome shotgun (WGS) entry which is preliminary data.</text>
</comment>
<feature type="compositionally biased region" description="Low complexity" evidence="2">
    <location>
        <begin position="801"/>
        <end position="822"/>
    </location>
</feature>
<evidence type="ECO:0000259" key="3">
    <source>
        <dbReference type="PROSITE" id="PS50114"/>
    </source>
</evidence>
<feature type="region of interest" description="Disordered" evidence="2">
    <location>
        <begin position="475"/>
        <end position="558"/>
    </location>
</feature>
<dbReference type="GO" id="GO:0008270">
    <property type="term" value="F:zinc ion binding"/>
    <property type="evidence" value="ECO:0007669"/>
    <property type="project" value="UniProtKB-KW"/>
</dbReference>
<feature type="compositionally biased region" description="Low complexity" evidence="2">
    <location>
        <begin position="693"/>
        <end position="729"/>
    </location>
</feature>
<evidence type="ECO:0000313" key="5">
    <source>
        <dbReference type="Proteomes" id="UP001219525"/>
    </source>
</evidence>
<dbReference type="Gene3D" id="3.30.50.10">
    <property type="entry name" value="Erythroid Transcription Factor GATA-1, subunit A"/>
    <property type="match status" value="1"/>
</dbReference>
<feature type="region of interest" description="Disordered" evidence="2">
    <location>
        <begin position="383"/>
        <end position="414"/>
    </location>
</feature>
<name>A0AAD6UTU1_9AGAR</name>
<feature type="region of interest" description="Disordered" evidence="2">
    <location>
        <begin position="441"/>
        <end position="462"/>
    </location>
</feature>
<organism evidence="4 5">
    <name type="scientific">Mycena pura</name>
    <dbReference type="NCBI Taxonomy" id="153505"/>
    <lineage>
        <taxon>Eukaryota</taxon>
        <taxon>Fungi</taxon>
        <taxon>Dikarya</taxon>
        <taxon>Basidiomycota</taxon>
        <taxon>Agaricomycotina</taxon>
        <taxon>Agaricomycetes</taxon>
        <taxon>Agaricomycetidae</taxon>
        <taxon>Agaricales</taxon>
        <taxon>Marasmiineae</taxon>
        <taxon>Mycenaceae</taxon>
        <taxon>Mycena</taxon>
    </lineage>
</organism>
<feature type="region of interest" description="Disordered" evidence="2">
    <location>
        <begin position="58"/>
        <end position="87"/>
    </location>
</feature>
<reference evidence="4" key="1">
    <citation type="submission" date="2023-03" db="EMBL/GenBank/DDBJ databases">
        <title>Massive genome expansion in bonnet fungi (Mycena s.s.) driven by repeated elements and novel gene families across ecological guilds.</title>
        <authorList>
            <consortium name="Lawrence Berkeley National Laboratory"/>
            <person name="Harder C.B."/>
            <person name="Miyauchi S."/>
            <person name="Viragh M."/>
            <person name="Kuo A."/>
            <person name="Thoen E."/>
            <person name="Andreopoulos B."/>
            <person name="Lu D."/>
            <person name="Skrede I."/>
            <person name="Drula E."/>
            <person name="Henrissat B."/>
            <person name="Morin E."/>
            <person name="Kohler A."/>
            <person name="Barry K."/>
            <person name="LaButti K."/>
            <person name="Morin E."/>
            <person name="Salamov A."/>
            <person name="Lipzen A."/>
            <person name="Mereny Z."/>
            <person name="Hegedus B."/>
            <person name="Baldrian P."/>
            <person name="Stursova M."/>
            <person name="Weitz H."/>
            <person name="Taylor A."/>
            <person name="Grigoriev I.V."/>
            <person name="Nagy L.G."/>
            <person name="Martin F."/>
            <person name="Kauserud H."/>
        </authorList>
    </citation>
    <scope>NUCLEOTIDE SEQUENCE</scope>
    <source>
        <strain evidence="4">9144</strain>
    </source>
</reference>
<dbReference type="SMART" id="SM00401">
    <property type="entry name" value="ZnF_GATA"/>
    <property type="match status" value="1"/>
</dbReference>
<dbReference type="EMBL" id="JARJCW010000097">
    <property type="protein sequence ID" value="KAJ7194586.1"/>
    <property type="molecule type" value="Genomic_DNA"/>
</dbReference>
<dbReference type="CDD" id="cd00202">
    <property type="entry name" value="ZnF_GATA"/>
    <property type="match status" value="1"/>
</dbReference>
<dbReference type="InterPro" id="IPR013088">
    <property type="entry name" value="Znf_NHR/GATA"/>
</dbReference>
<feature type="compositionally biased region" description="Gly residues" evidence="2">
    <location>
        <begin position="132"/>
        <end position="146"/>
    </location>
</feature>
<protein>
    <recommendedName>
        <fullName evidence="3">GATA-type domain-containing protein</fullName>
    </recommendedName>
</protein>
<keyword evidence="1" id="KW-0862">Zinc</keyword>
<dbReference type="PROSITE" id="PS50114">
    <property type="entry name" value="GATA_ZN_FINGER_2"/>
    <property type="match status" value="1"/>
</dbReference>
<feature type="compositionally biased region" description="Basic residues" evidence="2">
    <location>
        <begin position="230"/>
        <end position="242"/>
    </location>
</feature>
<evidence type="ECO:0000256" key="2">
    <source>
        <dbReference type="SAM" id="MobiDB-lite"/>
    </source>
</evidence>
<feature type="compositionally biased region" description="Low complexity" evidence="2">
    <location>
        <begin position="829"/>
        <end position="840"/>
    </location>
</feature>
<dbReference type="GO" id="GO:0006355">
    <property type="term" value="P:regulation of DNA-templated transcription"/>
    <property type="evidence" value="ECO:0007669"/>
    <property type="project" value="InterPro"/>
</dbReference>
<dbReference type="InterPro" id="IPR000679">
    <property type="entry name" value="Znf_GATA"/>
</dbReference>
<feature type="compositionally biased region" description="Low complexity" evidence="2">
    <location>
        <begin position="356"/>
        <end position="371"/>
    </location>
</feature>
<sequence length="890" mass="95636">MCDQVAQLQFKVNRRVGWRMHMPSGTRALAGKMVCGMKMACGMKTAIGYGGTKSFNERVTKSSRLSESEQGPDARGQDGYPRPRGSKISTRACASACLGWNGRHDNGCAMGERAEWSLRRAGAELRARETPGAGGPGAGGGDGIRGGRITASRIGSGRWAGAWRAASPAAMGAAAALAAGSRVQKQAKDSERTDVRRTLPAGEPGSTAAAPTSPAALGPLRATASDVARWRRAGRRRRRARRRASDGPGDRRCAGSWPPETGTSSRLARYEATRASDSSFNARVLHSSSSQRRRRLLPAMEFAPADYDHDKLPRTPSPADPSDQPHHHQNYKPDLDPVHIFSSQDADDREQYPQWPHSAHAPFSAPGPSAAARPSLLQELYDSDGLSPEHASPPDMYVDSDWPPAPAQPPRAQDYTPMRRATLPYTRQERPDTLAGYPPFLPPHAHAHAHAQHAQPHHPHEYDALPLSAEPAALHAHAHDQGYSPPGYPPDYDGADPAVKLEDGPHHHPMHYSGGFYRPVHMQQHPHQHLHPHPHQLPHQHPHHMQHHPHAMHPHALHSHHGYPSHGIAVQHTDDAASKETQYLRRRCFNCHTTEPPSWRRSTLNPGKIVCNKCGLYERTHLRPRPLRFDELRAGNKARKGGAGKGSPKAAAAAPGGVKKGGIVRRSSVSSTGSSTQSGSGASDWDDNVSVYSGASTPASGPPSSASAFSSPHPPSLSLSSSVTGSPGARSGRDSLSQSPPRHASPNSSNSPGIRLPHAPEIPTLSNGGLRTKPRSNTTGGVGMGGGMYYHQQHHQPPPFGQQQYQHPQHLHHSSSSSSLHAGHGELTQSPPMMQSSLSPAMHPAEAGGELYRRGSMPEMHGGWDDGSMGMSGMGMGMGIVKEEPRAVLV</sequence>
<feature type="region of interest" description="Disordered" evidence="2">
    <location>
        <begin position="637"/>
        <end position="844"/>
    </location>
</feature>
<evidence type="ECO:0000313" key="4">
    <source>
        <dbReference type="EMBL" id="KAJ7194586.1"/>
    </source>
</evidence>
<dbReference type="GO" id="GO:0043565">
    <property type="term" value="F:sequence-specific DNA binding"/>
    <property type="evidence" value="ECO:0007669"/>
    <property type="project" value="InterPro"/>
</dbReference>
<evidence type="ECO:0000256" key="1">
    <source>
        <dbReference type="PROSITE-ProRule" id="PRU00094"/>
    </source>
</evidence>
<feature type="compositionally biased region" description="Low complexity" evidence="2">
    <location>
        <begin position="664"/>
        <end position="683"/>
    </location>
</feature>
<keyword evidence="1" id="KW-0479">Metal-binding</keyword>
<gene>
    <name evidence="4" type="ORF">GGX14DRAFT_678744</name>
</gene>
<dbReference type="SUPFAM" id="SSF57716">
    <property type="entry name" value="Glucocorticoid receptor-like (DNA-binding domain)"/>
    <property type="match status" value="1"/>
</dbReference>
<feature type="compositionally biased region" description="Basic and acidic residues" evidence="2">
    <location>
        <begin position="58"/>
        <end position="67"/>
    </location>
</feature>
<feature type="compositionally biased region" description="Basic residues" evidence="2">
    <location>
        <begin position="524"/>
        <end position="558"/>
    </location>
</feature>
<dbReference type="Pfam" id="PF00320">
    <property type="entry name" value="GATA"/>
    <property type="match status" value="1"/>
</dbReference>
<feature type="region of interest" description="Disordered" evidence="2">
    <location>
        <begin position="181"/>
        <end position="371"/>
    </location>
</feature>
<feature type="compositionally biased region" description="Low complexity" evidence="2">
    <location>
        <begin position="482"/>
        <end position="498"/>
    </location>
</feature>
<proteinExistence type="predicted"/>
<feature type="compositionally biased region" description="Polar residues" evidence="2">
    <location>
        <begin position="764"/>
        <end position="779"/>
    </location>
</feature>
<feature type="compositionally biased region" description="Low complexity" evidence="2">
    <location>
        <begin position="204"/>
        <end position="220"/>
    </location>
</feature>